<protein>
    <submittedName>
        <fullName evidence="1">Uncharacterized protein</fullName>
    </submittedName>
</protein>
<keyword evidence="2" id="KW-1185">Reference proteome</keyword>
<comment type="caution">
    <text evidence="1">The sequence shown here is derived from an EMBL/GenBank/DDBJ whole genome shotgun (WGS) entry which is preliminary data.</text>
</comment>
<dbReference type="Proteomes" id="UP000593577">
    <property type="component" value="Unassembled WGS sequence"/>
</dbReference>
<organism evidence="1 2">
    <name type="scientific">Gossypium aridum</name>
    <name type="common">American cotton</name>
    <name type="synonym">Erioxylum aridum</name>
    <dbReference type="NCBI Taxonomy" id="34290"/>
    <lineage>
        <taxon>Eukaryota</taxon>
        <taxon>Viridiplantae</taxon>
        <taxon>Streptophyta</taxon>
        <taxon>Embryophyta</taxon>
        <taxon>Tracheophyta</taxon>
        <taxon>Spermatophyta</taxon>
        <taxon>Magnoliopsida</taxon>
        <taxon>eudicotyledons</taxon>
        <taxon>Gunneridae</taxon>
        <taxon>Pentapetalae</taxon>
        <taxon>rosids</taxon>
        <taxon>malvids</taxon>
        <taxon>Malvales</taxon>
        <taxon>Malvaceae</taxon>
        <taxon>Malvoideae</taxon>
        <taxon>Gossypium</taxon>
    </lineage>
</organism>
<reference evidence="1 2" key="1">
    <citation type="journal article" date="2019" name="Genome Biol. Evol.">
        <title>Insights into the evolution of the New World diploid cottons (Gossypium, subgenus Houzingenia) based on genome sequencing.</title>
        <authorList>
            <person name="Grover C.E."/>
            <person name="Arick M.A. 2nd"/>
            <person name="Thrash A."/>
            <person name="Conover J.L."/>
            <person name="Sanders W.S."/>
            <person name="Peterson D.G."/>
            <person name="Frelichowski J.E."/>
            <person name="Scheffler J.A."/>
            <person name="Scheffler B.E."/>
            <person name="Wendel J.F."/>
        </authorList>
    </citation>
    <scope>NUCLEOTIDE SEQUENCE [LARGE SCALE GENOMIC DNA]</scope>
    <source>
        <strain evidence="1">185</strain>
        <tissue evidence="1">Leaf</tissue>
    </source>
</reference>
<evidence type="ECO:0000313" key="2">
    <source>
        <dbReference type="Proteomes" id="UP000593577"/>
    </source>
</evidence>
<sequence length="65" mass="7904">MESYSLLWILTKFLRDSCGAKMLILQSRDTTDDLMSLWRLKQIKLQENMIIPRLMSRWIFIKKRV</sequence>
<evidence type="ECO:0000313" key="1">
    <source>
        <dbReference type="EMBL" id="MBA0676041.1"/>
    </source>
</evidence>
<dbReference type="AlphaFoldDB" id="A0A7J8WLW9"/>
<dbReference type="EMBL" id="JABFAA010000002">
    <property type="protein sequence ID" value="MBA0676041.1"/>
    <property type="molecule type" value="Genomic_DNA"/>
</dbReference>
<proteinExistence type="predicted"/>
<gene>
    <name evidence="1" type="ORF">Goari_017551</name>
</gene>
<accession>A0A7J8WLW9</accession>
<name>A0A7J8WLW9_GOSAI</name>